<accession>A0ABS2NPY7</accession>
<evidence type="ECO:0000313" key="3">
    <source>
        <dbReference type="Proteomes" id="UP001314796"/>
    </source>
</evidence>
<name>A0ABS2NPY7_9FIRM</name>
<reference evidence="2 3" key="1">
    <citation type="submission" date="2021-01" db="EMBL/GenBank/DDBJ databases">
        <title>Genomic Encyclopedia of Type Strains, Phase IV (KMG-IV): sequencing the most valuable type-strain genomes for metagenomic binning, comparative biology and taxonomic classification.</title>
        <authorList>
            <person name="Goeker M."/>
        </authorList>
    </citation>
    <scope>NUCLEOTIDE SEQUENCE [LARGE SCALE GENOMIC DNA]</scope>
    <source>
        <strain evidence="2 3">DSM 25890</strain>
    </source>
</reference>
<feature type="signal peptide" evidence="1">
    <location>
        <begin position="1"/>
        <end position="23"/>
    </location>
</feature>
<sequence>MKKIVFLLTCSIMIMSSMFTSFAVTNEESVAQDIKTTNPIFYEFLSESEVSKIAVINVYGEIVNDKHSADVKKSLEKGNYNEVISMLIEFDLALTHDEKIKKNKISGGNEITPYTISSEVQFTKEFYELRTDSTGTFTKEWITKLSGKYIENSDGTFTAMGNPSITVIADFGSSFSVNPRSYSTGYSYQNSNRAISFYGSYTMDATASVPLNIGGFEFPIGKTFTWGQIYRSHTVQ</sequence>
<keyword evidence="3" id="KW-1185">Reference proteome</keyword>
<proteinExistence type="predicted"/>
<dbReference type="EMBL" id="JAFBEE010000008">
    <property type="protein sequence ID" value="MBM7615003.1"/>
    <property type="molecule type" value="Genomic_DNA"/>
</dbReference>
<organism evidence="2 3">
    <name type="scientific">Alkaliphilus hydrothermalis</name>
    <dbReference type="NCBI Taxonomy" id="1482730"/>
    <lineage>
        <taxon>Bacteria</taxon>
        <taxon>Bacillati</taxon>
        <taxon>Bacillota</taxon>
        <taxon>Clostridia</taxon>
        <taxon>Peptostreptococcales</taxon>
        <taxon>Natronincolaceae</taxon>
        <taxon>Alkaliphilus</taxon>
    </lineage>
</organism>
<evidence type="ECO:0000256" key="1">
    <source>
        <dbReference type="SAM" id="SignalP"/>
    </source>
</evidence>
<feature type="chain" id="PRO_5046581036" evidence="1">
    <location>
        <begin position="24"/>
        <end position="236"/>
    </location>
</feature>
<dbReference type="Proteomes" id="UP001314796">
    <property type="component" value="Unassembled WGS sequence"/>
</dbReference>
<gene>
    <name evidence="2" type="ORF">JOC73_001565</name>
</gene>
<evidence type="ECO:0000313" key="2">
    <source>
        <dbReference type="EMBL" id="MBM7615003.1"/>
    </source>
</evidence>
<keyword evidence="1" id="KW-0732">Signal</keyword>
<dbReference type="RefSeq" id="WP_204401737.1">
    <property type="nucleotide sequence ID" value="NZ_JAFBEE010000008.1"/>
</dbReference>
<comment type="caution">
    <text evidence="2">The sequence shown here is derived from an EMBL/GenBank/DDBJ whole genome shotgun (WGS) entry which is preliminary data.</text>
</comment>
<protein>
    <submittedName>
        <fullName evidence="2">Uncharacterized protein</fullName>
    </submittedName>
</protein>